<sequence length="129" mass="14502">MMVALSACQSTPTTLYQQVGEQAGLERLVDAFIKQIGQDEVVFPYFKQTNVSHFRAGFITHMCDVLDGPCTYEGDNMVQIHTGMKINEHDFNHTVDLLIAAMNEVRLSHSLQNKILARLAPLRAQIIKI</sequence>
<evidence type="ECO:0000256" key="2">
    <source>
        <dbReference type="ARBA" id="ARBA00022617"/>
    </source>
</evidence>
<dbReference type="InterPro" id="IPR009050">
    <property type="entry name" value="Globin-like_sf"/>
</dbReference>
<dbReference type="SUPFAM" id="SSF46458">
    <property type="entry name" value="Globin-like"/>
    <property type="match status" value="1"/>
</dbReference>
<dbReference type="CDD" id="cd00454">
    <property type="entry name" value="TrHb1_N"/>
    <property type="match status" value="1"/>
</dbReference>
<dbReference type="AlphaFoldDB" id="A0A849VGZ5"/>
<keyword evidence="1" id="KW-0813">Transport</keyword>
<dbReference type="GO" id="GO:0020037">
    <property type="term" value="F:heme binding"/>
    <property type="evidence" value="ECO:0007669"/>
    <property type="project" value="InterPro"/>
</dbReference>
<dbReference type="InterPro" id="IPR012292">
    <property type="entry name" value="Globin/Proto"/>
</dbReference>
<evidence type="ECO:0000256" key="3">
    <source>
        <dbReference type="ARBA" id="ARBA00022723"/>
    </source>
</evidence>
<keyword evidence="3 5" id="KW-0479">Metal-binding</keyword>
<dbReference type="Proteomes" id="UP000586305">
    <property type="component" value="Unassembled WGS sequence"/>
</dbReference>
<proteinExistence type="predicted"/>
<dbReference type="Pfam" id="PF01152">
    <property type="entry name" value="Bac_globin"/>
    <property type="match status" value="1"/>
</dbReference>
<evidence type="ECO:0000313" key="7">
    <source>
        <dbReference type="Proteomes" id="UP000586305"/>
    </source>
</evidence>
<protein>
    <submittedName>
        <fullName evidence="6">Group 1 truncated hemoglobin</fullName>
    </submittedName>
</protein>
<organism evidence="6 7">
    <name type="scientific">Pseudoalteromonas caenipelagi</name>
    <dbReference type="NCBI Taxonomy" id="2726988"/>
    <lineage>
        <taxon>Bacteria</taxon>
        <taxon>Pseudomonadati</taxon>
        <taxon>Pseudomonadota</taxon>
        <taxon>Gammaproteobacteria</taxon>
        <taxon>Alteromonadales</taxon>
        <taxon>Pseudoalteromonadaceae</taxon>
        <taxon>Pseudoalteromonas</taxon>
    </lineage>
</organism>
<dbReference type="InterPro" id="IPR001486">
    <property type="entry name" value="Hemoglobin_trunc"/>
</dbReference>
<dbReference type="GO" id="GO:0019825">
    <property type="term" value="F:oxygen binding"/>
    <property type="evidence" value="ECO:0007669"/>
    <property type="project" value="InterPro"/>
</dbReference>
<reference evidence="6 7" key="1">
    <citation type="submission" date="2020-04" db="EMBL/GenBank/DDBJ databases">
        <title>Pseudoalteromonas caenipelagi sp. nov., isolated from a tidal flat.</title>
        <authorList>
            <person name="Park S."/>
            <person name="Yoon J.-H."/>
        </authorList>
    </citation>
    <scope>NUCLEOTIDE SEQUENCE [LARGE SCALE GENOMIC DNA]</scope>
    <source>
        <strain evidence="6 7">JBTF-M23</strain>
    </source>
</reference>
<keyword evidence="7" id="KW-1185">Reference proteome</keyword>
<dbReference type="GO" id="GO:0046872">
    <property type="term" value="F:metal ion binding"/>
    <property type="evidence" value="ECO:0007669"/>
    <property type="project" value="UniProtKB-KW"/>
</dbReference>
<dbReference type="RefSeq" id="WP_171627838.1">
    <property type="nucleotide sequence ID" value="NZ_JABBPG010000011.1"/>
</dbReference>
<feature type="binding site" description="distal binding residue" evidence="5">
    <location>
        <position position="81"/>
    </location>
    <ligand>
        <name>heme</name>
        <dbReference type="ChEBI" id="CHEBI:30413"/>
    </ligand>
    <ligandPart>
        <name>Fe</name>
        <dbReference type="ChEBI" id="CHEBI:18248"/>
    </ligandPart>
</feature>
<accession>A0A849VGZ5</accession>
<dbReference type="EMBL" id="JABBPG010000011">
    <property type="protein sequence ID" value="NOU52682.1"/>
    <property type="molecule type" value="Genomic_DNA"/>
</dbReference>
<comment type="caution">
    <text evidence="6">The sequence shown here is derived from an EMBL/GenBank/DDBJ whole genome shotgun (WGS) entry which is preliminary data.</text>
</comment>
<evidence type="ECO:0000256" key="5">
    <source>
        <dbReference type="PIRSR" id="PIRSR601486-1"/>
    </source>
</evidence>
<evidence type="ECO:0000256" key="4">
    <source>
        <dbReference type="ARBA" id="ARBA00023004"/>
    </source>
</evidence>
<name>A0A849VGZ5_9GAMM</name>
<keyword evidence="4 5" id="KW-0408">Iron</keyword>
<keyword evidence="2 5" id="KW-0349">Heme</keyword>
<dbReference type="Gene3D" id="1.10.490.10">
    <property type="entry name" value="Globins"/>
    <property type="match status" value="1"/>
</dbReference>
<evidence type="ECO:0000256" key="1">
    <source>
        <dbReference type="ARBA" id="ARBA00022448"/>
    </source>
</evidence>
<gene>
    <name evidence="6" type="ORF">HG263_19435</name>
</gene>
<evidence type="ECO:0000313" key="6">
    <source>
        <dbReference type="EMBL" id="NOU52682.1"/>
    </source>
</evidence>